<comment type="pathway">
    <text evidence="2">Organic acid metabolism; glycolate biosynthesis; glycolate from 2-phosphoglycolate: step 1/1.</text>
</comment>
<dbReference type="AlphaFoldDB" id="A0A562VIJ2"/>
<evidence type="ECO:0000256" key="2">
    <source>
        <dbReference type="ARBA" id="ARBA00004818"/>
    </source>
</evidence>
<evidence type="ECO:0000256" key="3">
    <source>
        <dbReference type="ARBA" id="ARBA00006171"/>
    </source>
</evidence>
<dbReference type="InterPro" id="IPR041492">
    <property type="entry name" value="HAD_2"/>
</dbReference>
<dbReference type="InterPro" id="IPR023198">
    <property type="entry name" value="PGP-like_dom2"/>
</dbReference>
<organism evidence="5 6">
    <name type="scientific">Geobacter argillaceus</name>
    <dbReference type="NCBI Taxonomy" id="345631"/>
    <lineage>
        <taxon>Bacteria</taxon>
        <taxon>Pseudomonadati</taxon>
        <taxon>Thermodesulfobacteriota</taxon>
        <taxon>Desulfuromonadia</taxon>
        <taxon>Geobacterales</taxon>
        <taxon>Geobacteraceae</taxon>
        <taxon>Geobacter</taxon>
    </lineage>
</organism>
<dbReference type="NCBIfam" id="TIGR01549">
    <property type="entry name" value="HAD-SF-IA-v1"/>
    <property type="match status" value="1"/>
</dbReference>
<keyword evidence="6" id="KW-1185">Reference proteome</keyword>
<keyword evidence="5" id="KW-0378">Hydrolase</keyword>
<dbReference type="SFLD" id="SFLDG01129">
    <property type="entry name" value="C1.5:_HAD__Beta-PGM__Phosphata"/>
    <property type="match status" value="1"/>
</dbReference>
<dbReference type="PANTHER" id="PTHR43434:SF1">
    <property type="entry name" value="PHOSPHOGLYCOLATE PHOSPHATASE"/>
    <property type="match status" value="1"/>
</dbReference>
<dbReference type="InterPro" id="IPR023214">
    <property type="entry name" value="HAD_sf"/>
</dbReference>
<dbReference type="Gene3D" id="3.40.50.1000">
    <property type="entry name" value="HAD superfamily/HAD-like"/>
    <property type="match status" value="1"/>
</dbReference>
<proteinExistence type="inferred from homology"/>
<comment type="similarity">
    <text evidence="3">Belongs to the HAD-like hydrolase superfamily. CbbY/CbbZ/Gph/YieH family.</text>
</comment>
<sequence>MNAGATETMCNNGTYKAIIYDCDGVMFDSFEANFTLYERIMGHMGRKLERHDREITRILHSYANREVLAHLFPAPDEFQEAVRFAGTMDYLDLVPLMVMEERFVETLDLLQESYQLAVCTNRSTSMEAVLDTFGLTSYFSCVMTASRVANPKPHPEPLLTVLEYYGIAPAEALFVGDSAVDHQAATAAGVPFVAYKADFPSGARIDRHDEIFGLL</sequence>
<dbReference type="GO" id="GO:0006281">
    <property type="term" value="P:DNA repair"/>
    <property type="evidence" value="ECO:0007669"/>
    <property type="project" value="TreeGrafter"/>
</dbReference>
<dbReference type="GO" id="GO:0005829">
    <property type="term" value="C:cytosol"/>
    <property type="evidence" value="ECO:0007669"/>
    <property type="project" value="TreeGrafter"/>
</dbReference>
<dbReference type="Gene3D" id="1.10.150.240">
    <property type="entry name" value="Putative phosphatase, domain 2"/>
    <property type="match status" value="1"/>
</dbReference>
<name>A0A562VIJ2_9BACT</name>
<dbReference type="InterPro" id="IPR050155">
    <property type="entry name" value="HAD-like_hydrolase_sf"/>
</dbReference>
<dbReference type="GO" id="GO:0008967">
    <property type="term" value="F:phosphoglycolate phosphatase activity"/>
    <property type="evidence" value="ECO:0007669"/>
    <property type="project" value="UniProtKB-EC"/>
</dbReference>
<dbReference type="SUPFAM" id="SSF56784">
    <property type="entry name" value="HAD-like"/>
    <property type="match status" value="1"/>
</dbReference>
<dbReference type="SFLD" id="SFLDS00003">
    <property type="entry name" value="Haloacid_Dehalogenase"/>
    <property type="match status" value="1"/>
</dbReference>
<dbReference type="InterPro" id="IPR036412">
    <property type="entry name" value="HAD-like_sf"/>
</dbReference>
<dbReference type="PANTHER" id="PTHR43434">
    <property type="entry name" value="PHOSPHOGLYCOLATE PHOSPHATASE"/>
    <property type="match status" value="1"/>
</dbReference>
<protein>
    <recommendedName>
        <fullName evidence="4">phosphoglycolate phosphatase</fullName>
        <ecNumber evidence="4">3.1.3.18</ecNumber>
    </recommendedName>
</protein>
<comment type="caution">
    <text evidence="5">The sequence shown here is derived from an EMBL/GenBank/DDBJ whole genome shotgun (WGS) entry which is preliminary data.</text>
</comment>
<accession>A0A562VIJ2</accession>
<comment type="catalytic activity">
    <reaction evidence="1">
        <text>2-phosphoglycolate + H2O = glycolate + phosphate</text>
        <dbReference type="Rhea" id="RHEA:14369"/>
        <dbReference type="ChEBI" id="CHEBI:15377"/>
        <dbReference type="ChEBI" id="CHEBI:29805"/>
        <dbReference type="ChEBI" id="CHEBI:43474"/>
        <dbReference type="ChEBI" id="CHEBI:58033"/>
        <dbReference type="EC" id="3.1.3.18"/>
    </reaction>
</comment>
<evidence type="ECO:0000313" key="5">
    <source>
        <dbReference type="EMBL" id="TWJ17735.1"/>
    </source>
</evidence>
<dbReference type="NCBIfam" id="TIGR01509">
    <property type="entry name" value="HAD-SF-IA-v3"/>
    <property type="match status" value="1"/>
</dbReference>
<dbReference type="Pfam" id="PF13419">
    <property type="entry name" value="HAD_2"/>
    <property type="match status" value="1"/>
</dbReference>
<reference evidence="5 6" key="1">
    <citation type="submission" date="2019-07" db="EMBL/GenBank/DDBJ databases">
        <title>Genomic Encyclopedia of Archaeal and Bacterial Type Strains, Phase II (KMG-II): from individual species to whole genera.</title>
        <authorList>
            <person name="Goeker M."/>
        </authorList>
    </citation>
    <scope>NUCLEOTIDE SEQUENCE [LARGE SCALE GENOMIC DNA]</scope>
    <source>
        <strain evidence="5 6">ATCC BAA-1139</strain>
    </source>
</reference>
<dbReference type="InterPro" id="IPR006439">
    <property type="entry name" value="HAD-SF_hydro_IA"/>
</dbReference>
<gene>
    <name evidence="5" type="ORF">JN12_02852</name>
</gene>
<dbReference type="EMBL" id="VLLN01000019">
    <property type="protein sequence ID" value="TWJ17735.1"/>
    <property type="molecule type" value="Genomic_DNA"/>
</dbReference>
<dbReference type="EC" id="3.1.3.18" evidence="4"/>
<dbReference type="Proteomes" id="UP000319449">
    <property type="component" value="Unassembled WGS sequence"/>
</dbReference>
<evidence type="ECO:0000256" key="4">
    <source>
        <dbReference type="ARBA" id="ARBA00013078"/>
    </source>
</evidence>
<evidence type="ECO:0000256" key="1">
    <source>
        <dbReference type="ARBA" id="ARBA00000830"/>
    </source>
</evidence>
<evidence type="ECO:0000313" key="6">
    <source>
        <dbReference type="Proteomes" id="UP000319449"/>
    </source>
</evidence>